<feature type="binding site" evidence="3">
    <location>
        <position position="41"/>
    </location>
    <ligand>
        <name>ATP</name>
        <dbReference type="ChEBI" id="CHEBI:30616"/>
    </ligand>
</feature>
<keyword evidence="6" id="KW-0808">Transferase</keyword>
<dbReference type="SUPFAM" id="SSF56112">
    <property type="entry name" value="Protein kinase-like (PK-like)"/>
    <property type="match status" value="1"/>
</dbReference>
<dbReference type="SMART" id="SM00220">
    <property type="entry name" value="S_TKc"/>
    <property type="match status" value="1"/>
</dbReference>
<protein>
    <submittedName>
        <fullName evidence="6">Putative SNF1A/AMP-activated protein kinase</fullName>
    </submittedName>
</protein>
<keyword evidence="6" id="KW-0418">Kinase</keyword>
<dbReference type="GO" id="GO:0005737">
    <property type="term" value="C:cytoplasm"/>
    <property type="evidence" value="ECO:0007669"/>
    <property type="project" value="TreeGrafter"/>
</dbReference>
<keyword evidence="2 3" id="KW-0067">ATP-binding</keyword>
<evidence type="ECO:0000259" key="5">
    <source>
        <dbReference type="PROSITE" id="PS50011"/>
    </source>
</evidence>
<dbReference type="GO" id="GO:0010506">
    <property type="term" value="P:regulation of autophagy"/>
    <property type="evidence" value="ECO:0007669"/>
    <property type="project" value="InterPro"/>
</dbReference>
<dbReference type="PANTHER" id="PTHR24348">
    <property type="entry name" value="SERINE/THREONINE-PROTEIN KINASE UNC-51-RELATED"/>
    <property type="match status" value="1"/>
</dbReference>
<dbReference type="Gene3D" id="1.10.510.10">
    <property type="entry name" value="Transferase(Phosphotransferase) domain 1"/>
    <property type="match status" value="1"/>
</dbReference>
<comment type="similarity">
    <text evidence="4">Belongs to the protein kinase superfamily.</text>
</comment>
<accession>A0A5J4VWM7</accession>
<dbReference type="Pfam" id="PF00069">
    <property type="entry name" value="Pkinase"/>
    <property type="match status" value="1"/>
</dbReference>
<dbReference type="GO" id="GO:0005524">
    <property type="term" value="F:ATP binding"/>
    <property type="evidence" value="ECO:0007669"/>
    <property type="project" value="UniProtKB-UniRule"/>
</dbReference>
<organism evidence="6 7">
    <name type="scientific">Streblomastix strix</name>
    <dbReference type="NCBI Taxonomy" id="222440"/>
    <lineage>
        <taxon>Eukaryota</taxon>
        <taxon>Metamonada</taxon>
        <taxon>Preaxostyla</taxon>
        <taxon>Oxymonadida</taxon>
        <taxon>Streblomastigidae</taxon>
        <taxon>Streblomastix</taxon>
    </lineage>
</organism>
<name>A0A5J4VWM7_9EUKA</name>
<evidence type="ECO:0000313" key="6">
    <source>
        <dbReference type="EMBL" id="KAA6387031.1"/>
    </source>
</evidence>
<comment type="caution">
    <text evidence="6">The sequence shown here is derived from an EMBL/GenBank/DDBJ whole genome shotgun (WGS) entry which is preliminary data.</text>
</comment>
<dbReference type="InterPro" id="IPR000719">
    <property type="entry name" value="Prot_kinase_dom"/>
</dbReference>
<keyword evidence="4" id="KW-0723">Serine/threonine-protein kinase</keyword>
<dbReference type="AlphaFoldDB" id="A0A5J4VWM7"/>
<dbReference type="InterPro" id="IPR017441">
    <property type="entry name" value="Protein_kinase_ATP_BS"/>
</dbReference>
<dbReference type="InterPro" id="IPR045269">
    <property type="entry name" value="Atg1-like"/>
</dbReference>
<proteinExistence type="inferred from homology"/>
<dbReference type="PROSITE" id="PS50011">
    <property type="entry name" value="PROTEIN_KINASE_DOM"/>
    <property type="match status" value="1"/>
</dbReference>
<dbReference type="PROSITE" id="PS00107">
    <property type="entry name" value="PROTEIN_KINASE_ATP"/>
    <property type="match status" value="1"/>
</dbReference>
<evidence type="ECO:0000313" key="7">
    <source>
        <dbReference type="Proteomes" id="UP000324800"/>
    </source>
</evidence>
<gene>
    <name evidence="6" type="ORF">EZS28_017442</name>
</gene>
<dbReference type="EMBL" id="SNRW01004550">
    <property type="protein sequence ID" value="KAA6387031.1"/>
    <property type="molecule type" value="Genomic_DNA"/>
</dbReference>
<evidence type="ECO:0000256" key="1">
    <source>
        <dbReference type="ARBA" id="ARBA00022741"/>
    </source>
</evidence>
<reference evidence="6 7" key="1">
    <citation type="submission" date="2019-03" db="EMBL/GenBank/DDBJ databases">
        <title>Single cell metagenomics reveals metabolic interactions within the superorganism composed of flagellate Streblomastix strix and complex community of Bacteroidetes bacteria on its surface.</title>
        <authorList>
            <person name="Treitli S.C."/>
            <person name="Kolisko M."/>
            <person name="Husnik F."/>
            <person name="Keeling P."/>
            <person name="Hampl V."/>
        </authorList>
    </citation>
    <scope>NUCLEOTIDE SEQUENCE [LARGE SCALE GENOMIC DNA]</scope>
    <source>
        <strain evidence="6">ST1C</strain>
    </source>
</reference>
<dbReference type="PROSITE" id="PS00108">
    <property type="entry name" value="PROTEIN_KINASE_ST"/>
    <property type="match status" value="1"/>
</dbReference>
<keyword evidence="1 3" id="KW-0547">Nucleotide-binding</keyword>
<dbReference type="InterPro" id="IPR011009">
    <property type="entry name" value="Kinase-like_dom_sf"/>
</dbReference>
<sequence>MDEDVKMLKDCGIEIINLLGYGASGRVYLSINKELGIIAAKVMKIEKFDQREWDAAGRLNLPQFQCPYIIKYLRAKAFDNNVVILMSYANAKSLDVIIEDKKQNLQSEIYKALSKQIFEAVRVIHASGIIHRDIKAANILLHSENGSTKVKIADFGTAKVITSMNMNVTALGEPQIMAPELLLGTSVGTNKVDMWSVGVVLFQLATHEYPIKANSIPDLYRKMMSGRINRPSEIKDDLLWDLLSKLLEFDPDKRITAEQALKHPYFTSPQVLNEVSLETQQIAQNYERQLDNEV</sequence>
<dbReference type="Proteomes" id="UP000324800">
    <property type="component" value="Unassembled WGS sequence"/>
</dbReference>
<evidence type="ECO:0000256" key="3">
    <source>
        <dbReference type="PROSITE-ProRule" id="PRU10141"/>
    </source>
</evidence>
<evidence type="ECO:0000256" key="2">
    <source>
        <dbReference type="ARBA" id="ARBA00022840"/>
    </source>
</evidence>
<dbReference type="GO" id="GO:0004674">
    <property type="term" value="F:protein serine/threonine kinase activity"/>
    <property type="evidence" value="ECO:0007669"/>
    <property type="project" value="UniProtKB-KW"/>
</dbReference>
<evidence type="ECO:0000256" key="4">
    <source>
        <dbReference type="RuleBase" id="RU000304"/>
    </source>
</evidence>
<feature type="domain" description="Protein kinase" evidence="5">
    <location>
        <begin position="13"/>
        <end position="266"/>
    </location>
</feature>
<dbReference type="OrthoDB" id="248923at2759"/>
<dbReference type="InterPro" id="IPR008271">
    <property type="entry name" value="Ser/Thr_kinase_AS"/>
</dbReference>